<dbReference type="Pfam" id="PF07714">
    <property type="entry name" value="PK_Tyr_Ser-Thr"/>
    <property type="match status" value="1"/>
</dbReference>
<organism evidence="12 13">
    <name type="scientific">Necator americanus</name>
    <name type="common">Human hookworm</name>
    <dbReference type="NCBI Taxonomy" id="51031"/>
    <lineage>
        <taxon>Eukaryota</taxon>
        <taxon>Metazoa</taxon>
        <taxon>Ecdysozoa</taxon>
        <taxon>Nematoda</taxon>
        <taxon>Chromadorea</taxon>
        <taxon>Rhabditida</taxon>
        <taxon>Rhabditina</taxon>
        <taxon>Rhabditomorpha</taxon>
        <taxon>Strongyloidea</taxon>
        <taxon>Ancylostomatidae</taxon>
        <taxon>Bunostominae</taxon>
        <taxon>Necator</taxon>
    </lineage>
</organism>
<keyword evidence="4 8" id="KW-0067">ATP-binding</keyword>
<dbReference type="InterPro" id="IPR000980">
    <property type="entry name" value="SH2"/>
</dbReference>
<keyword evidence="13" id="KW-1185">Reference proteome</keyword>
<dbReference type="InterPro" id="IPR008266">
    <property type="entry name" value="Tyr_kinase_AS"/>
</dbReference>
<proteinExistence type="inferred from homology"/>
<dbReference type="CDD" id="cd10361">
    <property type="entry name" value="SH2_Fps_family"/>
    <property type="match status" value="1"/>
</dbReference>
<gene>
    <name evidence="12" type="primary">Necator_chrIV.g15632</name>
    <name evidence="12" type="ORF">RB195_002337</name>
</gene>
<feature type="compositionally biased region" description="Basic residues" evidence="9">
    <location>
        <begin position="448"/>
        <end position="457"/>
    </location>
</feature>
<evidence type="ECO:0000256" key="1">
    <source>
        <dbReference type="ARBA" id="ARBA00022679"/>
    </source>
</evidence>
<sequence length="457" mass="52771">MQENRALAEVPPAENFDMSLTKHEYFHGLLPREDVASLLKKDGDFLVRLSEADTQGTKLEMVLSVLHDPKSRYKGEPTENREDSIIHIIIQYAKKKYFAVSNPGFNSVPELISYYLKHTMIFKSQQVRLKQAIYFASWEFQPEDVTLENVVAKFGCGEVRKGKVTRMDLPTLTVAIKTVFGRSLEAREKICELMRECRLLRELNHPCIIQYYGVCLLAQPHCFLFEYVSGGPLSIYLRNNKRNIKRDDLLMMVSCAGWGLEYLHKNTILHRDIAAKNCLYDKQFVKLIGFSMSKKATVYSMKTARRLAIRWMAPETIETFQYSQKSDVYGYGILIYEIFSAKEPYEGLSNWDAKPLIIDGNVNDFTGNTPKKLSEVVRDKMWARDVDSRSSMHQIMLWMQVYTGMELQIFNAGDMATATIRQNADALVTKDIELQHLPNFKEPLPKTPQRKKKKKKD</sequence>
<dbReference type="InterPro" id="IPR000719">
    <property type="entry name" value="Prot_kinase_dom"/>
</dbReference>
<dbReference type="EMBL" id="JAVFWL010000004">
    <property type="protein sequence ID" value="KAK6750298.1"/>
    <property type="molecule type" value="Genomic_DNA"/>
</dbReference>
<dbReference type="InterPro" id="IPR050198">
    <property type="entry name" value="Non-receptor_tyrosine_kinases"/>
</dbReference>
<keyword evidence="2 8" id="KW-0547">Nucleotide-binding</keyword>
<evidence type="ECO:0000256" key="3">
    <source>
        <dbReference type="ARBA" id="ARBA00022777"/>
    </source>
</evidence>
<name>A0ABR1DIL1_NECAM</name>
<dbReference type="SUPFAM" id="SSF55550">
    <property type="entry name" value="SH2 domain"/>
    <property type="match status" value="1"/>
</dbReference>
<accession>A0ABR1DIL1</accession>
<dbReference type="Proteomes" id="UP001303046">
    <property type="component" value="Unassembled WGS sequence"/>
</dbReference>
<evidence type="ECO:0000256" key="9">
    <source>
        <dbReference type="SAM" id="MobiDB-lite"/>
    </source>
</evidence>
<evidence type="ECO:0000313" key="12">
    <source>
        <dbReference type="EMBL" id="KAK6750298.1"/>
    </source>
</evidence>
<reference evidence="12 13" key="1">
    <citation type="submission" date="2023-08" db="EMBL/GenBank/DDBJ databases">
        <title>A Necator americanus chromosomal reference genome.</title>
        <authorList>
            <person name="Ilik V."/>
            <person name="Petrzelkova K.J."/>
            <person name="Pardy F."/>
            <person name="Fuh T."/>
            <person name="Niatou-Singa F.S."/>
            <person name="Gouil Q."/>
            <person name="Baker L."/>
            <person name="Ritchie M.E."/>
            <person name="Jex A.R."/>
            <person name="Gazzola D."/>
            <person name="Li H."/>
            <person name="Toshio Fujiwara R."/>
            <person name="Zhan B."/>
            <person name="Aroian R.V."/>
            <person name="Pafco B."/>
            <person name="Schwarz E.M."/>
        </authorList>
    </citation>
    <scope>NUCLEOTIDE SEQUENCE [LARGE SCALE GENOMIC DNA]</scope>
    <source>
        <strain evidence="12 13">Aroian</strain>
        <tissue evidence="12">Whole animal</tissue>
    </source>
</reference>
<feature type="domain" description="Protein kinase" evidence="11">
    <location>
        <begin position="145"/>
        <end position="403"/>
    </location>
</feature>
<dbReference type="InterPro" id="IPR001245">
    <property type="entry name" value="Ser-Thr/Tyr_kinase_cat_dom"/>
</dbReference>
<evidence type="ECO:0000256" key="2">
    <source>
        <dbReference type="ARBA" id="ARBA00022741"/>
    </source>
</evidence>
<keyword evidence="1 8" id="KW-0808">Transferase</keyword>
<evidence type="ECO:0000256" key="6">
    <source>
        <dbReference type="ARBA" id="ARBA00051245"/>
    </source>
</evidence>
<dbReference type="Gene3D" id="3.30.505.10">
    <property type="entry name" value="SH2 domain"/>
    <property type="match status" value="1"/>
</dbReference>
<feature type="domain" description="SH2" evidence="10">
    <location>
        <begin position="25"/>
        <end position="133"/>
    </location>
</feature>
<comment type="caution">
    <text evidence="12">The sequence shown here is derived from an EMBL/GenBank/DDBJ whole genome shotgun (WGS) entry which is preliminary data.</text>
</comment>
<dbReference type="InterPro" id="IPR011009">
    <property type="entry name" value="Kinase-like_dom_sf"/>
</dbReference>
<dbReference type="PROSITE" id="PS00109">
    <property type="entry name" value="PROTEIN_KINASE_TYR"/>
    <property type="match status" value="1"/>
</dbReference>
<dbReference type="InterPro" id="IPR020635">
    <property type="entry name" value="Tyr_kinase_cat_dom"/>
</dbReference>
<keyword evidence="3 8" id="KW-0418">Kinase</keyword>
<dbReference type="InterPro" id="IPR036860">
    <property type="entry name" value="SH2_dom_sf"/>
</dbReference>
<keyword evidence="7" id="KW-0727">SH2 domain</keyword>
<dbReference type="PROSITE" id="PS50011">
    <property type="entry name" value="PROTEIN_KINASE_DOM"/>
    <property type="match status" value="1"/>
</dbReference>
<dbReference type="InterPro" id="IPR035849">
    <property type="entry name" value="Fes/Fps/Fer_SH2"/>
</dbReference>
<evidence type="ECO:0000256" key="8">
    <source>
        <dbReference type="RuleBase" id="RU362096"/>
    </source>
</evidence>
<dbReference type="PROSITE" id="PS50001">
    <property type="entry name" value="SH2"/>
    <property type="match status" value="1"/>
</dbReference>
<dbReference type="SMART" id="SM00219">
    <property type="entry name" value="TyrKc"/>
    <property type="match status" value="1"/>
</dbReference>
<comment type="catalytic activity">
    <reaction evidence="6 8">
        <text>L-tyrosyl-[protein] + ATP = O-phospho-L-tyrosyl-[protein] + ADP + H(+)</text>
        <dbReference type="Rhea" id="RHEA:10596"/>
        <dbReference type="Rhea" id="RHEA-COMP:10136"/>
        <dbReference type="Rhea" id="RHEA-COMP:20101"/>
        <dbReference type="ChEBI" id="CHEBI:15378"/>
        <dbReference type="ChEBI" id="CHEBI:30616"/>
        <dbReference type="ChEBI" id="CHEBI:46858"/>
        <dbReference type="ChEBI" id="CHEBI:61978"/>
        <dbReference type="ChEBI" id="CHEBI:456216"/>
        <dbReference type="EC" id="2.7.10.2"/>
    </reaction>
</comment>
<protein>
    <recommendedName>
        <fullName evidence="8">Tyrosine-protein kinase</fullName>
        <ecNumber evidence="8">2.7.10.2</ecNumber>
    </recommendedName>
</protein>
<dbReference type="Gene3D" id="1.10.510.10">
    <property type="entry name" value="Transferase(Phosphotransferase) domain 1"/>
    <property type="match status" value="1"/>
</dbReference>
<dbReference type="SUPFAM" id="SSF56112">
    <property type="entry name" value="Protein kinase-like (PK-like)"/>
    <property type="match status" value="1"/>
</dbReference>
<evidence type="ECO:0000313" key="13">
    <source>
        <dbReference type="Proteomes" id="UP001303046"/>
    </source>
</evidence>
<dbReference type="EC" id="2.7.10.2" evidence="8"/>
<dbReference type="PRINTS" id="PR00109">
    <property type="entry name" value="TYRKINASE"/>
</dbReference>
<evidence type="ECO:0000259" key="10">
    <source>
        <dbReference type="PROSITE" id="PS50001"/>
    </source>
</evidence>
<evidence type="ECO:0000259" key="11">
    <source>
        <dbReference type="PROSITE" id="PS50011"/>
    </source>
</evidence>
<feature type="region of interest" description="Disordered" evidence="9">
    <location>
        <begin position="438"/>
        <end position="457"/>
    </location>
</feature>
<dbReference type="PANTHER" id="PTHR24418">
    <property type="entry name" value="TYROSINE-PROTEIN KINASE"/>
    <property type="match status" value="1"/>
</dbReference>
<comment type="similarity">
    <text evidence="8">Belongs to the protein kinase superfamily. Tyr protein kinase family.</text>
</comment>
<evidence type="ECO:0000256" key="7">
    <source>
        <dbReference type="PROSITE-ProRule" id="PRU00191"/>
    </source>
</evidence>
<dbReference type="SMART" id="SM00252">
    <property type="entry name" value="SH2"/>
    <property type="match status" value="1"/>
</dbReference>
<dbReference type="Pfam" id="PF00017">
    <property type="entry name" value="SH2"/>
    <property type="match status" value="1"/>
</dbReference>
<evidence type="ECO:0000256" key="4">
    <source>
        <dbReference type="ARBA" id="ARBA00022840"/>
    </source>
</evidence>
<keyword evidence="5 8" id="KW-0829">Tyrosine-protein kinase</keyword>
<evidence type="ECO:0000256" key="5">
    <source>
        <dbReference type="ARBA" id="ARBA00023137"/>
    </source>
</evidence>